<dbReference type="GO" id="GO:0102965">
    <property type="term" value="F:alcohol-forming long-chain fatty acyl-CoA reductase activity"/>
    <property type="evidence" value="ECO:0007669"/>
    <property type="project" value="UniProtKB-EC"/>
</dbReference>
<evidence type="ECO:0000256" key="2">
    <source>
        <dbReference type="ARBA" id="ARBA00005928"/>
    </source>
</evidence>
<evidence type="ECO:0000256" key="10">
    <source>
        <dbReference type="RuleBase" id="RU363097"/>
    </source>
</evidence>
<feature type="domain" description="Thioester reductase (TE)" evidence="12">
    <location>
        <begin position="72"/>
        <end position="343"/>
    </location>
</feature>
<evidence type="ECO:0000256" key="7">
    <source>
        <dbReference type="ARBA" id="ARBA00023098"/>
    </source>
</evidence>
<dbReference type="Pfam" id="PF07993">
    <property type="entry name" value="NAD_binding_4"/>
    <property type="match status" value="1"/>
</dbReference>
<comment type="caution">
    <text evidence="13">The sequence shown here is derived from an EMBL/GenBank/DDBJ whole genome shotgun (WGS) entry which is preliminary data.</text>
</comment>
<dbReference type="GO" id="GO:0080019">
    <property type="term" value="F:alcohol-forming very long-chain fatty acyl-CoA reductase activity"/>
    <property type="evidence" value="ECO:0007669"/>
    <property type="project" value="InterPro"/>
</dbReference>
<evidence type="ECO:0000256" key="8">
    <source>
        <dbReference type="ARBA" id="ARBA00023136"/>
    </source>
</evidence>
<keyword evidence="7 10" id="KW-0443">Lipid metabolism</keyword>
<comment type="subcellular location">
    <subcellularLocation>
        <location evidence="1">Membrane</location>
        <topology evidence="1">Multi-pass membrane protein</topology>
    </subcellularLocation>
</comment>
<keyword evidence="6" id="KW-1133">Transmembrane helix</keyword>
<dbReference type="Gene3D" id="3.40.50.720">
    <property type="entry name" value="NAD(P)-binding Rossmann-like Domain"/>
    <property type="match status" value="1"/>
</dbReference>
<proteinExistence type="inferred from homology"/>
<comment type="catalytic activity">
    <reaction evidence="9 10">
        <text>a long-chain fatty acyl-CoA + 2 NADPH + 2 H(+) = a long-chain primary fatty alcohol + 2 NADP(+) + CoA</text>
        <dbReference type="Rhea" id="RHEA:52716"/>
        <dbReference type="ChEBI" id="CHEBI:15378"/>
        <dbReference type="ChEBI" id="CHEBI:57287"/>
        <dbReference type="ChEBI" id="CHEBI:57783"/>
        <dbReference type="ChEBI" id="CHEBI:58349"/>
        <dbReference type="ChEBI" id="CHEBI:77396"/>
        <dbReference type="ChEBI" id="CHEBI:83139"/>
        <dbReference type="EC" id="1.2.1.84"/>
    </reaction>
</comment>
<organism evidence="13 14">
    <name type="scientific">Henosepilachna vigintioctopunctata</name>
    <dbReference type="NCBI Taxonomy" id="420089"/>
    <lineage>
        <taxon>Eukaryota</taxon>
        <taxon>Metazoa</taxon>
        <taxon>Ecdysozoa</taxon>
        <taxon>Arthropoda</taxon>
        <taxon>Hexapoda</taxon>
        <taxon>Insecta</taxon>
        <taxon>Pterygota</taxon>
        <taxon>Neoptera</taxon>
        <taxon>Endopterygota</taxon>
        <taxon>Coleoptera</taxon>
        <taxon>Polyphaga</taxon>
        <taxon>Cucujiformia</taxon>
        <taxon>Coccinelloidea</taxon>
        <taxon>Coccinellidae</taxon>
        <taxon>Epilachninae</taxon>
        <taxon>Epilachnini</taxon>
        <taxon>Henosepilachna</taxon>
    </lineage>
</organism>
<dbReference type="GO" id="GO:0035336">
    <property type="term" value="P:long-chain fatty-acyl-CoA metabolic process"/>
    <property type="evidence" value="ECO:0007669"/>
    <property type="project" value="TreeGrafter"/>
</dbReference>
<dbReference type="InterPro" id="IPR026055">
    <property type="entry name" value="FAR"/>
</dbReference>
<dbReference type="Proteomes" id="UP001431783">
    <property type="component" value="Unassembled WGS sequence"/>
</dbReference>
<evidence type="ECO:0000256" key="3">
    <source>
        <dbReference type="ARBA" id="ARBA00022516"/>
    </source>
</evidence>
<protein>
    <recommendedName>
        <fullName evidence="10">Fatty acyl-CoA reductase</fullName>
        <ecNumber evidence="10">1.2.1.84</ecNumber>
    </recommendedName>
</protein>
<evidence type="ECO:0000256" key="9">
    <source>
        <dbReference type="ARBA" id="ARBA00052530"/>
    </source>
</evidence>
<evidence type="ECO:0000256" key="6">
    <source>
        <dbReference type="ARBA" id="ARBA00022989"/>
    </source>
</evidence>
<reference evidence="13 14" key="1">
    <citation type="submission" date="2023-03" db="EMBL/GenBank/DDBJ databases">
        <title>Genome insight into feeding habits of ladybird beetles.</title>
        <authorList>
            <person name="Li H.-S."/>
            <person name="Huang Y.-H."/>
            <person name="Pang H."/>
        </authorList>
    </citation>
    <scope>NUCLEOTIDE SEQUENCE [LARGE SCALE GENOMIC DNA]</scope>
    <source>
        <strain evidence="13">SYSU_2023b</strain>
        <tissue evidence="13">Whole body</tissue>
    </source>
</reference>
<name>A0AAW1U2E2_9CUCU</name>
<dbReference type="EMBL" id="JARQZJ010000031">
    <property type="protein sequence ID" value="KAK9874340.1"/>
    <property type="molecule type" value="Genomic_DNA"/>
</dbReference>
<keyword evidence="5 10" id="KW-0521">NADP</keyword>
<dbReference type="EC" id="1.2.1.84" evidence="10"/>
<evidence type="ECO:0000256" key="1">
    <source>
        <dbReference type="ARBA" id="ARBA00004141"/>
    </source>
</evidence>
<evidence type="ECO:0000259" key="11">
    <source>
        <dbReference type="Pfam" id="PF03015"/>
    </source>
</evidence>
<keyword evidence="10" id="KW-0560">Oxidoreductase</keyword>
<dbReference type="InterPro" id="IPR013120">
    <property type="entry name" value="FAR_NAD-bd"/>
</dbReference>
<sequence length="533" mass="60887">MHERNDVALMIDRTSENESKGAPKVITLKLYPNRNYFFTSARRVNIDKSPVKRCKSVESNIAKWYAGKHILITGATGFMGKVLVEKLLRSCSEISTLYLLIRTKHGEDPMIRIERFIDCPLFDQIRSQSNASKQFAKLRCIPGDITQENLKVSKKDQYTLQDKVNIVFHMAANVRFDQSLKSALKTNTLGTKYVLEMASTFRVLEAFVHVSTAYCQSDITVLEEQTYPPPHDPRKVLDIVDWLDDDLLLVLTPHLLKNAPNTYSYTKCLTEHLVSEYTKQLPIAIARPGSVTASYKEPIPGWVDNLNGPTGILVGAGKGVIRTMHCNAEFEANIIPVDSVINSLIIVGYHLGCQPRSDIEVFNITSDKDNQITWGDALEIGKKHIQEYPFSTCLWYPGGSIKNSYFVHEIYAFFLHLLPAYFIDFLLILAKEKPFLVKTQKRIKKGLSVLQYYTTKRWYFHNDKLITLVKSLNKKDQEIFYCGGPKDYDKYILHYILGARKYCLNEDPNTIPHAKRNLKSFGYVKANCNGKEM</sequence>
<keyword evidence="8" id="KW-0472">Membrane</keyword>
<dbReference type="PANTHER" id="PTHR11011:SF118">
    <property type="entry name" value="FATTY ACYL-COA REDUCTASE"/>
    <property type="match status" value="1"/>
</dbReference>
<feature type="domain" description="Fatty acyl-CoA reductase C-terminal" evidence="11">
    <location>
        <begin position="415"/>
        <end position="506"/>
    </location>
</feature>
<dbReference type="FunFam" id="3.40.50.720:FF:000143">
    <property type="entry name" value="Fatty acyl-CoA reductase"/>
    <property type="match status" value="1"/>
</dbReference>
<keyword evidence="3 10" id="KW-0444">Lipid biosynthesis</keyword>
<comment type="function">
    <text evidence="10">Catalyzes the reduction of fatty acyl-CoA to fatty alcohols.</text>
</comment>
<dbReference type="Pfam" id="PF03015">
    <property type="entry name" value="Sterile"/>
    <property type="match status" value="1"/>
</dbReference>
<keyword evidence="4" id="KW-0812">Transmembrane</keyword>
<keyword evidence="14" id="KW-1185">Reference proteome</keyword>
<dbReference type="SUPFAM" id="SSF51735">
    <property type="entry name" value="NAD(P)-binding Rossmann-fold domains"/>
    <property type="match status" value="1"/>
</dbReference>
<dbReference type="CDD" id="cd05236">
    <property type="entry name" value="FAR-N_SDR_e"/>
    <property type="match status" value="1"/>
</dbReference>
<evidence type="ECO:0000256" key="4">
    <source>
        <dbReference type="ARBA" id="ARBA00022692"/>
    </source>
</evidence>
<dbReference type="CDD" id="cd09071">
    <property type="entry name" value="FAR_C"/>
    <property type="match status" value="1"/>
</dbReference>
<evidence type="ECO:0000256" key="5">
    <source>
        <dbReference type="ARBA" id="ARBA00022857"/>
    </source>
</evidence>
<evidence type="ECO:0000259" key="12">
    <source>
        <dbReference type="Pfam" id="PF07993"/>
    </source>
</evidence>
<dbReference type="AlphaFoldDB" id="A0AAW1U2E2"/>
<dbReference type="GO" id="GO:0005777">
    <property type="term" value="C:peroxisome"/>
    <property type="evidence" value="ECO:0007669"/>
    <property type="project" value="TreeGrafter"/>
</dbReference>
<dbReference type="InterPro" id="IPR033640">
    <property type="entry name" value="FAR_C"/>
</dbReference>
<dbReference type="InterPro" id="IPR036291">
    <property type="entry name" value="NAD(P)-bd_dom_sf"/>
</dbReference>
<dbReference type="GO" id="GO:0016020">
    <property type="term" value="C:membrane"/>
    <property type="evidence" value="ECO:0007669"/>
    <property type="project" value="UniProtKB-SubCell"/>
</dbReference>
<dbReference type="PANTHER" id="PTHR11011">
    <property type="entry name" value="MALE STERILITY PROTEIN 2-RELATED"/>
    <property type="match status" value="1"/>
</dbReference>
<gene>
    <name evidence="13" type="ORF">WA026_002690</name>
</gene>
<evidence type="ECO:0000313" key="14">
    <source>
        <dbReference type="Proteomes" id="UP001431783"/>
    </source>
</evidence>
<accession>A0AAW1U2E2</accession>
<evidence type="ECO:0000313" key="13">
    <source>
        <dbReference type="EMBL" id="KAK9874340.1"/>
    </source>
</evidence>
<comment type="similarity">
    <text evidence="2 10">Belongs to the fatty acyl-CoA reductase family.</text>
</comment>